<dbReference type="GO" id="GO:0005886">
    <property type="term" value="C:plasma membrane"/>
    <property type="evidence" value="ECO:0007669"/>
    <property type="project" value="UniProtKB-SubCell"/>
</dbReference>
<evidence type="ECO:0000256" key="4">
    <source>
        <dbReference type="ARBA" id="ARBA00022679"/>
    </source>
</evidence>
<name>A0A198A8T5_9BACL</name>
<proteinExistence type="predicted"/>
<dbReference type="CDD" id="cd06225">
    <property type="entry name" value="HAMP"/>
    <property type="match status" value="1"/>
</dbReference>
<dbReference type="AlphaFoldDB" id="A0A198A8T5"/>
<evidence type="ECO:0000256" key="7">
    <source>
        <dbReference type="SAM" id="Phobius"/>
    </source>
</evidence>
<accession>A0A198A8T5</accession>
<evidence type="ECO:0000313" key="10">
    <source>
        <dbReference type="Proteomes" id="UP000078454"/>
    </source>
</evidence>
<evidence type="ECO:0000256" key="3">
    <source>
        <dbReference type="ARBA" id="ARBA00022553"/>
    </source>
</evidence>
<feature type="transmembrane region" description="Helical" evidence="7">
    <location>
        <begin position="278"/>
        <end position="301"/>
    </location>
</feature>
<dbReference type="InterPro" id="IPR003594">
    <property type="entry name" value="HATPase_dom"/>
</dbReference>
<dbReference type="Gene3D" id="3.30.565.10">
    <property type="entry name" value="Histidine kinase-like ATPase, C-terminal domain"/>
    <property type="match status" value="1"/>
</dbReference>
<evidence type="ECO:0000256" key="6">
    <source>
        <dbReference type="ARBA" id="ARBA00023136"/>
    </source>
</evidence>
<comment type="subcellular location">
    <subcellularLocation>
        <location evidence="1">Cell membrane</location>
        <topology evidence="1">Multi-pass membrane protein</topology>
    </subcellularLocation>
</comment>
<keyword evidence="3" id="KW-0597">Phosphoprotein</keyword>
<dbReference type="PANTHER" id="PTHR34220">
    <property type="entry name" value="SENSOR HISTIDINE KINASE YPDA"/>
    <property type="match status" value="1"/>
</dbReference>
<dbReference type="SMART" id="SM00304">
    <property type="entry name" value="HAMP"/>
    <property type="match status" value="1"/>
</dbReference>
<dbReference type="SUPFAM" id="SSF158472">
    <property type="entry name" value="HAMP domain-like"/>
    <property type="match status" value="1"/>
</dbReference>
<keyword evidence="2" id="KW-1003">Cell membrane</keyword>
<sequence length="596" mass="68128">MLLRQKFQKSIQFKLTTLFLLILLPLVSVSLFGNQMSQSILKRQIGDRVHASILTSVGYLDLIVQNVGQMSFLISSDKNVNEVLSKMTKEISNESLYELRKVQQQLSAIINVNHMVQEMSVIHGSTGNALSYETGIVHFDHVYDQPWYQEAVQANGAMVVYVPDQETRSLQPYWKEDRIYFIRIMDPYNLESQEKDLVITAIATSALKDIVEPLIPSTRTDMSLSYKGKPVIVQAASERQDESKLFAHSSGVMASGWELTIKQQEQEILQSNYQIRNFTYVIMFVSILLAFSISVFVYSGISRPLFRLSSQMKQVSIGNLNAFVQHQRQDELGYVMNSFNTMVSKQKELIEEGYEKELHLAKSQFRLLQSQINPHFLYNTLDCIYTVSEEHDVHEVSEMVMNLANFFRVSLGKGRETFTVEETLEHLMYYIRIQQIRLLGRFTVNVTVQPEARKIPLLRLLLQPLIENAIVHGLEKVAGQGNLTLTITVEHQCLQIVIQDTGIGLKLDALHTLQEELEKISDRQARLLVREEESTSVQFFALKNVKSRLKMFYGEQADLHIESVAGQGTKVMVIIPVGVSSVKRQHNQIDESEAWE</sequence>
<dbReference type="PROSITE" id="PS50885">
    <property type="entry name" value="HAMP"/>
    <property type="match status" value="1"/>
</dbReference>
<dbReference type="InterPro" id="IPR003660">
    <property type="entry name" value="HAMP_dom"/>
</dbReference>
<keyword evidence="7" id="KW-1133">Transmembrane helix</keyword>
<dbReference type="PANTHER" id="PTHR34220:SF7">
    <property type="entry name" value="SENSOR HISTIDINE KINASE YPDA"/>
    <property type="match status" value="1"/>
</dbReference>
<dbReference type="Gene3D" id="6.10.340.10">
    <property type="match status" value="1"/>
</dbReference>
<evidence type="ECO:0000259" key="8">
    <source>
        <dbReference type="PROSITE" id="PS50885"/>
    </source>
</evidence>
<dbReference type="InterPro" id="IPR036890">
    <property type="entry name" value="HATPase_C_sf"/>
</dbReference>
<gene>
    <name evidence="9" type="ORF">A8708_28075</name>
</gene>
<reference evidence="9 10" key="1">
    <citation type="submission" date="2016-05" db="EMBL/GenBank/DDBJ databases">
        <title>Paenibacillus sp. 1ZS3-15 nov., isolated from the rhizosphere soil.</title>
        <authorList>
            <person name="Zhang X.X."/>
            <person name="Zhang J."/>
        </authorList>
    </citation>
    <scope>NUCLEOTIDE SEQUENCE [LARGE SCALE GENOMIC DNA]</scope>
    <source>
        <strain evidence="9 10">1ZS3-15</strain>
    </source>
</reference>
<keyword evidence="4" id="KW-0808">Transferase</keyword>
<protein>
    <recommendedName>
        <fullName evidence="8">HAMP domain-containing protein</fullName>
    </recommendedName>
</protein>
<dbReference type="Pfam" id="PF00672">
    <property type="entry name" value="HAMP"/>
    <property type="match status" value="1"/>
</dbReference>
<organism evidence="9 10">
    <name type="scientific">Paenibacillus oryzisoli</name>
    <dbReference type="NCBI Taxonomy" id="1850517"/>
    <lineage>
        <taxon>Bacteria</taxon>
        <taxon>Bacillati</taxon>
        <taxon>Bacillota</taxon>
        <taxon>Bacilli</taxon>
        <taxon>Bacillales</taxon>
        <taxon>Paenibacillaceae</taxon>
        <taxon>Paenibacillus</taxon>
    </lineage>
</organism>
<evidence type="ECO:0000256" key="2">
    <source>
        <dbReference type="ARBA" id="ARBA00022475"/>
    </source>
</evidence>
<keyword evidence="6 7" id="KW-0472">Membrane</keyword>
<evidence type="ECO:0000256" key="5">
    <source>
        <dbReference type="ARBA" id="ARBA00022777"/>
    </source>
</evidence>
<dbReference type="Proteomes" id="UP000078454">
    <property type="component" value="Unassembled WGS sequence"/>
</dbReference>
<keyword evidence="10" id="KW-1185">Reference proteome</keyword>
<keyword evidence="5" id="KW-0418">Kinase</keyword>
<dbReference type="SUPFAM" id="SSF55874">
    <property type="entry name" value="ATPase domain of HSP90 chaperone/DNA topoisomerase II/histidine kinase"/>
    <property type="match status" value="1"/>
</dbReference>
<dbReference type="STRING" id="1850517.A8708_28075"/>
<comment type="caution">
    <text evidence="9">The sequence shown here is derived from an EMBL/GenBank/DDBJ whole genome shotgun (WGS) entry which is preliminary data.</text>
</comment>
<dbReference type="OrthoDB" id="9809348at2"/>
<dbReference type="Pfam" id="PF06580">
    <property type="entry name" value="His_kinase"/>
    <property type="match status" value="1"/>
</dbReference>
<dbReference type="InterPro" id="IPR050640">
    <property type="entry name" value="Bact_2-comp_sensor_kinase"/>
</dbReference>
<dbReference type="EMBL" id="LYPB01000069">
    <property type="protein sequence ID" value="OAS17879.1"/>
    <property type="molecule type" value="Genomic_DNA"/>
</dbReference>
<evidence type="ECO:0000313" key="9">
    <source>
        <dbReference type="EMBL" id="OAS17879.1"/>
    </source>
</evidence>
<dbReference type="InterPro" id="IPR010559">
    <property type="entry name" value="Sig_transdc_His_kin_internal"/>
</dbReference>
<dbReference type="Pfam" id="PF02518">
    <property type="entry name" value="HATPase_c"/>
    <property type="match status" value="1"/>
</dbReference>
<keyword evidence="7" id="KW-0812">Transmembrane</keyword>
<evidence type="ECO:0000256" key="1">
    <source>
        <dbReference type="ARBA" id="ARBA00004651"/>
    </source>
</evidence>
<dbReference type="GO" id="GO:0000155">
    <property type="term" value="F:phosphorelay sensor kinase activity"/>
    <property type="evidence" value="ECO:0007669"/>
    <property type="project" value="InterPro"/>
</dbReference>
<dbReference type="RefSeq" id="WP_068664893.1">
    <property type="nucleotide sequence ID" value="NZ_LYPB01000069.1"/>
</dbReference>
<feature type="domain" description="HAMP" evidence="8">
    <location>
        <begin position="299"/>
        <end position="351"/>
    </location>
</feature>